<dbReference type="AlphaFoldDB" id="A0A3M6TXU9"/>
<organism evidence="1 2">
    <name type="scientific">Pocillopora damicornis</name>
    <name type="common">Cauliflower coral</name>
    <name type="synonym">Millepora damicornis</name>
    <dbReference type="NCBI Taxonomy" id="46731"/>
    <lineage>
        <taxon>Eukaryota</taxon>
        <taxon>Metazoa</taxon>
        <taxon>Cnidaria</taxon>
        <taxon>Anthozoa</taxon>
        <taxon>Hexacorallia</taxon>
        <taxon>Scleractinia</taxon>
        <taxon>Astrocoeniina</taxon>
        <taxon>Pocilloporidae</taxon>
        <taxon>Pocillopora</taxon>
    </lineage>
</organism>
<accession>A0A3M6TXU9</accession>
<evidence type="ECO:0000313" key="1">
    <source>
        <dbReference type="EMBL" id="RMX46171.1"/>
    </source>
</evidence>
<dbReference type="Proteomes" id="UP000275408">
    <property type="component" value="Unassembled WGS sequence"/>
</dbReference>
<comment type="caution">
    <text evidence="1">The sequence shown here is derived from an EMBL/GenBank/DDBJ whole genome shotgun (WGS) entry which is preliminary data.</text>
</comment>
<gene>
    <name evidence="1" type="ORF">pdam_00007852</name>
</gene>
<reference evidence="1 2" key="1">
    <citation type="journal article" date="2018" name="Sci. Rep.">
        <title>Comparative analysis of the Pocillopora damicornis genome highlights role of immune system in coral evolution.</title>
        <authorList>
            <person name="Cunning R."/>
            <person name="Bay R.A."/>
            <person name="Gillette P."/>
            <person name="Baker A.C."/>
            <person name="Traylor-Knowles N."/>
        </authorList>
    </citation>
    <scope>NUCLEOTIDE SEQUENCE [LARGE SCALE GENOMIC DNA]</scope>
    <source>
        <strain evidence="1">RSMAS</strain>
        <tissue evidence="1">Whole animal</tissue>
    </source>
</reference>
<evidence type="ECO:0000313" key="2">
    <source>
        <dbReference type="Proteomes" id="UP000275408"/>
    </source>
</evidence>
<dbReference type="EMBL" id="RCHS01002719">
    <property type="protein sequence ID" value="RMX46171.1"/>
    <property type="molecule type" value="Genomic_DNA"/>
</dbReference>
<keyword evidence="2" id="KW-1185">Reference proteome</keyword>
<protein>
    <submittedName>
        <fullName evidence="1">Uncharacterized protein</fullName>
    </submittedName>
</protein>
<name>A0A3M6TXU9_POCDA</name>
<proteinExistence type="predicted"/>
<sequence length="96" mass="11427">MATIQALNNFSFESESLEKRTMWTSFYPWESFRTMVLHVHENRLQYQPTIHLWRGLSFEEGEEVYKIFSTGAVIFTRGILTRRRNRQQGKSCLCCT</sequence>